<name>A0A9X3D2H8_9ACTN</name>
<dbReference type="Proteomes" id="UP001143347">
    <property type="component" value="Unassembled WGS sequence"/>
</dbReference>
<feature type="compositionally biased region" description="Polar residues" evidence="1">
    <location>
        <begin position="11"/>
        <end position="45"/>
    </location>
</feature>
<accession>A0A9X3D2H8</accession>
<proteinExistence type="predicted"/>
<evidence type="ECO:0000313" key="3">
    <source>
        <dbReference type="Proteomes" id="UP001143347"/>
    </source>
</evidence>
<dbReference type="AlphaFoldDB" id="A0A9X3D2H8"/>
<evidence type="ECO:0000256" key="1">
    <source>
        <dbReference type="SAM" id="MobiDB-lite"/>
    </source>
</evidence>
<gene>
    <name evidence="2" type="ORF">OSB52_05725</name>
</gene>
<comment type="caution">
    <text evidence="2">The sequence shown here is derived from an EMBL/GenBank/DDBJ whole genome shotgun (WGS) entry which is preliminary data.</text>
</comment>
<feature type="region of interest" description="Disordered" evidence="1">
    <location>
        <begin position="1"/>
        <end position="45"/>
    </location>
</feature>
<organism evidence="2 3">
    <name type="scientific">Gordonia aquimaris</name>
    <dbReference type="NCBI Taxonomy" id="2984863"/>
    <lineage>
        <taxon>Bacteria</taxon>
        <taxon>Bacillati</taxon>
        <taxon>Actinomycetota</taxon>
        <taxon>Actinomycetes</taxon>
        <taxon>Mycobacteriales</taxon>
        <taxon>Gordoniaceae</taxon>
        <taxon>Gordonia</taxon>
    </lineage>
</organism>
<dbReference type="EMBL" id="JAPKFM010000004">
    <property type="protein sequence ID" value="MCX2963591.1"/>
    <property type="molecule type" value="Genomic_DNA"/>
</dbReference>
<sequence length="45" mass="4783">MNDYDPLFSHASETTNASDPQTTATTDLFFSATTTQQTSGGHSAE</sequence>
<keyword evidence="3" id="KW-1185">Reference proteome</keyword>
<evidence type="ECO:0000313" key="2">
    <source>
        <dbReference type="EMBL" id="MCX2963591.1"/>
    </source>
</evidence>
<reference evidence="2" key="1">
    <citation type="submission" date="2022-10" db="EMBL/GenBank/DDBJ databases">
        <title>WGS of marine actinomycetes from Thailand.</title>
        <authorList>
            <person name="Thawai C."/>
        </authorList>
    </citation>
    <scope>NUCLEOTIDE SEQUENCE</scope>
    <source>
        <strain evidence="2">SW21</strain>
    </source>
</reference>
<dbReference type="RefSeq" id="WP_266060657.1">
    <property type="nucleotide sequence ID" value="NZ_JAPKFM010000004.1"/>
</dbReference>
<protein>
    <submittedName>
        <fullName evidence="2">Uncharacterized protein</fullName>
    </submittedName>
</protein>